<dbReference type="InterPro" id="IPR023875">
    <property type="entry name" value="DNA_repair_put"/>
</dbReference>
<dbReference type="InterPro" id="IPR005273">
    <property type="entry name" value="Ura-DNA_glyco_family4"/>
</dbReference>
<dbReference type="EMBL" id="JAHWQX010000001">
    <property type="protein sequence ID" value="MBW3096600.1"/>
    <property type="molecule type" value="Genomic_DNA"/>
</dbReference>
<dbReference type="RefSeq" id="WP_219200353.1">
    <property type="nucleotide sequence ID" value="NZ_JAHWQX010000001.1"/>
</dbReference>
<accession>A0ABS6WNB5</accession>
<dbReference type="NCBIfam" id="TIGR03915">
    <property type="entry name" value="SAM_7_link_chp"/>
    <property type="match status" value="1"/>
</dbReference>
<name>A0ABS6WNB5_9HYPH</name>
<evidence type="ECO:0000259" key="4">
    <source>
        <dbReference type="SMART" id="SM00986"/>
    </source>
</evidence>
<dbReference type="Pfam" id="PF03167">
    <property type="entry name" value="UDG"/>
    <property type="match status" value="1"/>
</dbReference>
<comment type="caution">
    <text evidence="5">The sequence shown here is derived from an EMBL/GenBank/DDBJ whole genome shotgun (WGS) entry which is preliminary data.</text>
</comment>
<evidence type="ECO:0000313" key="5">
    <source>
        <dbReference type="EMBL" id="MBW3096600.1"/>
    </source>
</evidence>
<dbReference type="Proteomes" id="UP001430804">
    <property type="component" value="Unassembled WGS sequence"/>
</dbReference>
<sequence>MHGIDIPLIGAWPAWRAAARRLAAGGVPPEAISWRFNCAGGTLFEQPAIQPELRPAASALGEPMESALLPPDPERSPNATALSVPRAFLELAEAAIAHSDPQRFALLYQALLRLQDEKNVLKDRSDPLIARLAGMAKAVRRDSHKMKAFVRFREMDADQEGRRRFAAWFEPSHYSLERTAPFFLRRFGDMDWAIATPGLIAHGRDGDLAFEPFEGRPTFNADPTEDLWKTYFSSIFNPARLKVKAMTAEMPKKYWRNLPEAELIPDLIRHAEERSRHMVESGVTLPQPATERIKAQQARRNKDAFMTAVSSSEPRLQPRPQSLDAARRQVDACQRCDLHRCATQAVFGEGPANARLMLVGEQPGDREDLAGKPFVGPAGQLMDEIGAEAGLDRSACYVTNAVKHFKFEPRGKRRLHKRPDSAEIQACRWWLDFELEEIRPELVVALGATAAEALTGDGKAILKRRGSIETRSDGLKVLITIHPSSILRIPDRQAAEMQREALRNDLTLALQAVA</sequence>
<dbReference type="InterPro" id="IPR051536">
    <property type="entry name" value="UDG_Type-4/5"/>
</dbReference>
<protein>
    <submittedName>
        <fullName evidence="5">UdgX family uracil-DNA binding protein</fullName>
    </submittedName>
</protein>
<keyword evidence="3" id="KW-0234">DNA repair</keyword>
<evidence type="ECO:0000313" key="6">
    <source>
        <dbReference type="Proteomes" id="UP001430804"/>
    </source>
</evidence>
<dbReference type="PANTHER" id="PTHR33693">
    <property type="entry name" value="TYPE-5 URACIL-DNA GLYCOSYLASE"/>
    <property type="match status" value="1"/>
</dbReference>
<dbReference type="SMART" id="SM00987">
    <property type="entry name" value="UreE_C"/>
    <property type="match status" value="1"/>
</dbReference>
<dbReference type="NCBIfam" id="TIGR00758">
    <property type="entry name" value="UDG_fam4"/>
    <property type="match status" value="1"/>
</dbReference>
<dbReference type="NCBIfam" id="TIGR03914">
    <property type="entry name" value="UDG_fam_dom"/>
    <property type="match status" value="1"/>
</dbReference>
<gene>
    <name evidence="5" type="ORF">KY465_04850</name>
</gene>
<reference evidence="5" key="1">
    <citation type="submission" date="2021-07" db="EMBL/GenBank/DDBJ databases">
        <title>Pseudohoeflea marina sp. nov. a polyhydroxyalcanoate-producing bacterium.</title>
        <authorList>
            <person name="Zheng W."/>
            <person name="Yu S."/>
            <person name="Huang Y."/>
        </authorList>
    </citation>
    <scope>NUCLEOTIDE SEQUENCE</scope>
    <source>
        <strain evidence="5">DP4N28-3</strain>
    </source>
</reference>
<dbReference type="SMART" id="SM00986">
    <property type="entry name" value="UDG"/>
    <property type="match status" value="1"/>
</dbReference>
<evidence type="ECO:0000256" key="1">
    <source>
        <dbReference type="ARBA" id="ARBA00022763"/>
    </source>
</evidence>
<dbReference type="CDD" id="cd10030">
    <property type="entry name" value="UDG-F4_TTUDGA_SPO1dp_like"/>
    <property type="match status" value="1"/>
</dbReference>
<evidence type="ECO:0000256" key="3">
    <source>
        <dbReference type="ARBA" id="ARBA00023204"/>
    </source>
</evidence>
<keyword evidence="2" id="KW-0378">Hydrolase</keyword>
<feature type="domain" description="Uracil-DNA glycosylase-like" evidence="4">
    <location>
        <begin position="347"/>
        <end position="502"/>
    </location>
</feature>
<keyword evidence="6" id="KW-1185">Reference proteome</keyword>
<dbReference type="Pfam" id="PF13566">
    <property type="entry name" value="DUF4130"/>
    <property type="match status" value="1"/>
</dbReference>
<dbReference type="InterPro" id="IPR025404">
    <property type="entry name" value="DUF4130"/>
</dbReference>
<dbReference type="InterPro" id="IPR005122">
    <property type="entry name" value="Uracil-DNA_glycosylase-like"/>
</dbReference>
<dbReference type="PANTHER" id="PTHR33693:SF9">
    <property type="entry name" value="TYPE-4 URACIL-DNA GLYCOSYLASE"/>
    <property type="match status" value="1"/>
</dbReference>
<keyword evidence="1" id="KW-0227">DNA damage</keyword>
<evidence type="ECO:0000256" key="2">
    <source>
        <dbReference type="ARBA" id="ARBA00022801"/>
    </source>
</evidence>
<organism evidence="5 6">
    <name type="scientific">Pseudohoeflea coraliihabitans</name>
    <dbReference type="NCBI Taxonomy" id="2860393"/>
    <lineage>
        <taxon>Bacteria</taxon>
        <taxon>Pseudomonadati</taxon>
        <taxon>Pseudomonadota</taxon>
        <taxon>Alphaproteobacteria</taxon>
        <taxon>Hyphomicrobiales</taxon>
        <taxon>Rhizobiaceae</taxon>
        <taxon>Pseudohoeflea</taxon>
    </lineage>
</organism>
<proteinExistence type="predicted"/>